<organism evidence="1 2">
    <name type="scientific">Catalinimonas alkaloidigena</name>
    <dbReference type="NCBI Taxonomy" id="1075417"/>
    <lineage>
        <taxon>Bacteria</taxon>
        <taxon>Pseudomonadati</taxon>
        <taxon>Bacteroidota</taxon>
        <taxon>Cytophagia</taxon>
        <taxon>Cytophagales</taxon>
        <taxon>Catalimonadaceae</taxon>
        <taxon>Catalinimonas</taxon>
    </lineage>
</organism>
<accession>A0A1G9H003</accession>
<evidence type="ECO:0000313" key="1">
    <source>
        <dbReference type="EMBL" id="SDL06185.1"/>
    </source>
</evidence>
<dbReference type="STRING" id="1075417.SAMN05421823_104272"/>
<sequence length="53" mass="6233">MKAPPHFSRRRGCEIPFWNCRPRIPGYALTVLFLALDDRSLHRTNHLVMNNTL</sequence>
<evidence type="ECO:0000313" key="2">
    <source>
        <dbReference type="Proteomes" id="UP000198510"/>
    </source>
</evidence>
<proteinExistence type="predicted"/>
<dbReference type="AlphaFoldDB" id="A0A1G9H003"/>
<dbReference type="EMBL" id="FNFO01000004">
    <property type="protein sequence ID" value="SDL06185.1"/>
    <property type="molecule type" value="Genomic_DNA"/>
</dbReference>
<keyword evidence="2" id="KW-1185">Reference proteome</keyword>
<protein>
    <submittedName>
        <fullName evidence="1">Uncharacterized protein</fullName>
    </submittedName>
</protein>
<name>A0A1G9H003_9BACT</name>
<gene>
    <name evidence="1" type="ORF">SAMN05421823_104272</name>
</gene>
<dbReference type="RefSeq" id="WP_176956015.1">
    <property type="nucleotide sequence ID" value="NZ_FNFO01000004.1"/>
</dbReference>
<reference evidence="1 2" key="1">
    <citation type="submission" date="2016-10" db="EMBL/GenBank/DDBJ databases">
        <authorList>
            <person name="de Groot N.N."/>
        </authorList>
    </citation>
    <scope>NUCLEOTIDE SEQUENCE [LARGE SCALE GENOMIC DNA]</scope>
    <source>
        <strain evidence="1 2">DSM 25186</strain>
    </source>
</reference>
<dbReference type="Proteomes" id="UP000198510">
    <property type="component" value="Unassembled WGS sequence"/>
</dbReference>